<dbReference type="AlphaFoldDB" id="A0A2S5KRS1"/>
<dbReference type="InterPro" id="IPR004435">
    <property type="entry name" value="MobB_dom"/>
</dbReference>
<dbReference type="GO" id="GO:0006777">
    <property type="term" value="P:Mo-molybdopterin cofactor biosynthetic process"/>
    <property type="evidence" value="ECO:0007669"/>
    <property type="project" value="InterPro"/>
</dbReference>
<accession>A0A2S5KRS1</accession>
<dbReference type="Pfam" id="PF03205">
    <property type="entry name" value="MobB"/>
    <property type="match status" value="1"/>
</dbReference>
<feature type="domain" description="Molybdopterin-guanine dinucleotide biosynthesis protein B (MobB)" evidence="1">
    <location>
        <begin position="4"/>
        <end position="136"/>
    </location>
</feature>
<dbReference type="InterPro" id="IPR052539">
    <property type="entry name" value="MGD_biosynthesis_adapter"/>
</dbReference>
<evidence type="ECO:0000313" key="3">
    <source>
        <dbReference type="Proteomes" id="UP000238196"/>
    </source>
</evidence>
<sequence length="180" mass="20440">MFTLIFAAYSGTGKTTLLEQVVRILCQRGYRIGVVKHSHHDLELDKPGKDSYRLRKAGAVQGVLVTPWRSVVFHENGEKQEAELQQQLALLDMSVLDMVLVEGFRHAPWPKIELHRCALGKPFLHSQDEYVQALVWDGGCDDQLALPQLDINQPQQVADYVEKCWRDYQESRQASAPGLD</sequence>
<dbReference type="OrthoDB" id="9804758at2"/>
<comment type="caution">
    <text evidence="2">The sequence shown here is derived from an EMBL/GenBank/DDBJ whole genome shotgun (WGS) entry which is preliminary data.</text>
</comment>
<dbReference type="GO" id="GO:0005525">
    <property type="term" value="F:GTP binding"/>
    <property type="evidence" value="ECO:0007669"/>
    <property type="project" value="InterPro"/>
</dbReference>
<protein>
    <submittedName>
        <fullName evidence="2">Molybdopterin-guanine dinucleotide biosynthesis protein B</fullName>
    </submittedName>
</protein>
<dbReference type="Gene3D" id="3.40.50.300">
    <property type="entry name" value="P-loop containing nucleotide triphosphate hydrolases"/>
    <property type="match status" value="1"/>
</dbReference>
<dbReference type="PANTHER" id="PTHR40072">
    <property type="entry name" value="MOLYBDOPTERIN-GUANINE DINUCLEOTIDE BIOSYNTHESIS ADAPTER PROTEIN-RELATED"/>
    <property type="match status" value="1"/>
</dbReference>
<dbReference type="Proteomes" id="UP000238196">
    <property type="component" value="Unassembled WGS sequence"/>
</dbReference>
<organism evidence="2 3">
    <name type="scientific">Proteobacteria bacterium 228</name>
    <dbReference type="NCBI Taxonomy" id="2083153"/>
    <lineage>
        <taxon>Bacteria</taxon>
        <taxon>Pseudomonadati</taxon>
        <taxon>Pseudomonadota</taxon>
    </lineage>
</organism>
<evidence type="ECO:0000259" key="1">
    <source>
        <dbReference type="Pfam" id="PF03205"/>
    </source>
</evidence>
<reference evidence="2 3" key="1">
    <citation type="submission" date="2018-02" db="EMBL/GenBank/DDBJ databases">
        <title>novel marine gammaproteobacteria from coastal saline agro ecosystem.</title>
        <authorList>
            <person name="Krishnan R."/>
            <person name="Ramesh Kumar N."/>
        </authorList>
    </citation>
    <scope>NUCLEOTIDE SEQUENCE [LARGE SCALE GENOMIC DNA]</scope>
    <source>
        <strain evidence="2 3">228</strain>
    </source>
</reference>
<name>A0A2S5KRS1_9PROT</name>
<dbReference type="InterPro" id="IPR027417">
    <property type="entry name" value="P-loop_NTPase"/>
</dbReference>
<evidence type="ECO:0000313" key="2">
    <source>
        <dbReference type="EMBL" id="PPC77413.1"/>
    </source>
</evidence>
<dbReference type="SUPFAM" id="SSF52540">
    <property type="entry name" value="P-loop containing nucleoside triphosphate hydrolases"/>
    <property type="match status" value="1"/>
</dbReference>
<proteinExistence type="predicted"/>
<gene>
    <name evidence="2" type="primary">mobB</name>
    <name evidence="2" type="ORF">C4K68_11140</name>
</gene>
<dbReference type="PANTHER" id="PTHR40072:SF1">
    <property type="entry name" value="MOLYBDOPTERIN-GUANINE DINUCLEOTIDE BIOSYNTHESIS ADAPTER PROTEIN"/>
    <property type="match status" value="1"/>
</dbReference>
<dbReference type="CDD" id="cd03116">
    <property type="entry name" value="MobB"/>
    <property type="match status" value="1"/>
</dbReference>
<dbReference type="NCBIfam" id="TIGR00176">
    <property type="entry name" value="mobB"/>
    <property type="match status" value="1"/>
</dbReference>
<dbReference type="EMBL" id="PRLP01000034">
    <property type="protein sequence ID" value="PPC77413.1"/>
    <property type="molecule type" value="Genomic_DNA"/>
</dbReference>